<evidence type="ECO:0000256" key="1">
    <source>
        <dbReference type="ARBA" id="ARBA00004141"/>
    </source>
</evidence>
<keyword evidence="3 6" id="KW-0812">Transmembrane</keyword>
<evidence type="ECO:0000256" key="5">
    <source>
        <dbReference type="ARBA" id="ARBA00023136"/>
    </source>
</evidence>
<evidence type="ECO:0000256" key="4">
    <source>
        <dbReference type="ARBA" id="ARBA00022989"/>
    </source>
</evidence>
<dbReference type="EMBL" id="CP015249">
    <property type="protein sequence ID" value="ANB19688.1"/>
    <property type="molecule type" value="Genomic_DNA"/>
</dbReference>
<feature type="domain" description="GtrA/DPMS transmembrane" evidence="7">
    <location>
        <begin position="15"/>
        <end position="125"/>
    </location>
</feature>
<dbReference type="GO" id="GO:0005886">
    <property type="term" value="C:plasma membrane"/>
    <property type="evidence" value="ECO:0007669"/>
    <property type="project" value="TreeGrafter"/>
</dbReference>
<name>A0A160DY46_9GAMM</name>
<dbReference type="OrthoDB" id="5958160at2"/>
<reference evidence="8 9" key="1">
    <citation type="submission" date="2016-04" db="EMBL/GenBank/DDBJ databases">
        <title>Complete genome sequence of Dokdonella koreensis DS-123T.</title>
        <authorList>
            <person name="Kim J.F."/>
            <person name="Lee H."/>
            <person name="Kwak M.-J."/>
        </authorList>
    </citation>
    <scope>NUCLEOTIDE SEQUENCE [LARGE SCALE GENOMIC DNA]</scope>
    <source>
        <strain evidence="8 9">DS-123</strain>
    </source>
</reference>
<feature type="transmembrane region" description="Helical" evidence="6">
    <location>
        <begin position="76"/>
        <end position="95"/>
    </location>
</feature>
<keyword evidence="9" id="KW-1185">Reference proteome</keyword>
<keyword evidence="5 6" id="KW-0472">Membrane</keyword>
<dbReference type="Pfam" id="PF04138">
    <property type="entry name" value="GtrA_DPMS_TM"/>
    <property type="match status" value="1"/>
</dbReference>
<dbReference type="AlphaFoldDB" id="A0A160DY46"/>
<dbReference type="InterPro" id="IPR007267">
    <property type="entry name" value="GtrA_DPMS_TM"/>
</dbReference>
<sequence length="128" mass="14495">MAPEHRRRVAGEFLRFLVVGGTNTVVAYGLYLILLHWLRYELAYSLAYLAGISVGYFMNTLFVFRQPLSRRAALRYPLVYLVQYLLSLLVLRVAVDLVGVPAWLALAFAIVATIPVTFVLSRLVIHAR</sequence>
<dbReference type="STRING" id="1300342.I596_3705"/>
<comment type="subcellular location">
    <subcellularLocation>
        <location evidence="1">Membrane</location>
        <topology evidence="1">Multi-pass membrane protein</topology>
    </subcellularLocation>
</comment>
<feature type="transmembrane region" description="Helical" evidence="6">
    <location>
        <begin position="12"/>
        <end position="34"/>
    </location>
</feature>
<dbReference type="KEGG" id="dko:I596_3705"/>
<accession>A0A160DY46</accession>
<evidence type="ECO:0000256" key="3">
    <source>
        <dbReference type="ARBA" id="ARBA00022692"/>
    </source>
</evidence>
<protein>
    <submittedName>
        <fullName evidence="8">GtrA family protein</fullName>
    </submittedName>
</protein>
<dbReference type="PANTHER" id="PTHR38459:SF1">
    <property type="entry name" value="PROPHAGE BACTOPRENOL-LINKED GLUCOSE TRANSLOCASE HOMOLOG"/>
    <property type="match status" value="1"/>
</dbReference>
<dbReference type="PANTHER" id="PTHR38459">
    <property type="entry name" value="PROPHAGE BACTOPRENOL-LINKED GLUCOSE TRANSLOCASE HOMOLOG"/>
    <property type="match status" value="1"/>
</dbReference>
<evidence type="ECO:0000313" key="9">
    <source>
        <dbReference type="Proteomes" id="UP000076830"/>
    </source>
</evidence>
<feature type="transmembrane region" description="Helical" evidence="6">
    <location>
        <begin position="46"/>
        <end position="64"/>
    </location>
</feature>
<evidence type="ECO:0000313" key="8">
    <source>
        <dbReference type="EMBL" id="ANB19688.1"/>
    </source>
</evidence>
<dbReference type="GO" id="GO:0000271">
    <property type="term" value="P:polysaccharide biosynthetic process"/>
    <property type="evidence" value="ECO:0007669"/>
    <property type="project" value="InterPro"/>
</dbReference>
<evidence type="ECO:0000256" key="6">
    <source>
        <dbReference type="SAM" id="Phobius"/>
    </source>
</evidence>
<dbReference type="InterPro" id="IPR051401">
    <property type="entry name" value="GtrA_CellWall_Glycosyl"/>
</dbReference>
<keyword evidence="4 6" id="KW-1133">Transmembrane helix</keyword>
<dbReference type="Proteomes" id="UP000076830">
    <property type="component" value="Chromosome"/>
</dbReference>
<evidence type="ECO:0000259" key="7">
    <source>
        <dbReference type="Pfam" id="PF04138"/>
    </source>
</evidence>
<comment type="similarity">
    <text evidence="2">Belongs to the GtrA family.</text>
</comment>
<dbReference type="RefSeq" id="WP_067652250.1">
    <property type="nucleotide sequence ID" value="NZ_CP015249.1"/>
</dbReference>
<organism evidence="8 9">
    <name type="scientific">Dokdonella koreensis DS-123</name>
    <dbReference type="NCBI Taxonomy" id="1300342"/>
    <lineage>
        <taxon>Bacteria</taxon>
        <taxon>Pseudomonadati</taxon>
        <taxon>Pseudomonadota</taxon>
        <taxon>Gammaproteobacteria</taxon>
        <taxon>Lysobacterales</taxon>
        <taxon>Rhodanobacteraceae</taxon>
        <taxon>Dokdonella</taxon>
    </lineage>
</organism>
<gene>
    <name evidence="8" type="ORF">I596_3705</name>
</gene>
<evidence type="ECO:0000256" key="2">
    <source>
        <dbReference type="ARBA" id="ARBA00009399"/>
    </source>
</evidence>
<feature type="transmembrane region" description="Helical" evidence="6">
    <location>
        <begin position="101"/>
        <end position="125"/>
    </location>
</feature>
<proteinExistence type="inferred from homology"/>